<keyword evidence="3" id="KW-1185">Reference proteome</keyword>
<proteinExistence type="predicted"/>
<sequence>MENSDLICADNSDICGSSCEIPDITNRYYERACAYRIGVCTETPKMMVNSTNNTCADITMKGEKLEEVTSFNYFVP</sequence>
<evidence type="ECO:0000313" key="2">
    <source>
        <dbReference type="EMBL" id="KAH3795850.1"/>
    </source>
</evidence>
<reference evidence="2" key="2">
    <citation type="submission" date="2020-11" db="EMBL/GenBank/DDBJ databases">
        <authorList>
            <person name="McCartney M.A."/>
            <person name="Auch B."/>
            <person name="Kono T."/>
            <person name="Mallez S."/>
            <person name="Becker A."/>
            <person name="Gohl D.M."/>
            <person name="Silverstein K.A.T."/>
            <person name="Koren S."/>
            <person name="Bechman K.B."/>
            <person name="Herman A."/>
            <person name="Abrahante J.E."/>
            <person name="Garbe J."/>
        </authorList>
    </citation>
    <scope>NUCLEOTIDE SEQUENCE</scope>
    <source>
        <strain evidence="2">Duluth1</strain>
        <tissue evidence="2">Whole animal</tissue>
    </source>
</reference>
<evidence type="ECO:0000313" key="3">
    <source>
        <dbReference type="Proteomes" id="UP000828390"/>
    </source>
</evidence>
<dbReference type="Proteomes" id="UP000828390">
    <property type="component" value="Unassembled WGS sequence"/>
</dbReference>
<protein>
    <submittedName>
        <fullName evidence="2">Uncharacterized protein</fullName>
    </submittedName>
</protein>
<organism evidence="2 3">
    <name type="scientific">Dreissena polymorpha</name>
    <name type="common">Zebra mussel</name>
    <name type="synonym">Mytilus polymorpha</name>
    <dbReference type="NCBI Taxonomy" id="45954"/>
    <lineage>
        <taxon>Eukaryota</taxon>
        <taxon>Metazoa</taxon>
        <taxon>Spiralia</taxon>
        <taxon>Lophotrochozoa</taxon>
        <taxon>Mollusca</taxon>
        <taxon>Bivalvia</taxon>
        <taxon>Autobranchia</taxon>
        <taxon>Heteroconchia</taxon>
        <taxon>Euheterodonta</taxon>
        <taxon>Imparidentia</taxon>
        <taxon>Neoheterodontei</taxon>
        <taxon>Myida</taxon>
        <taxon>Dreissenoidea</taxon>
        <taxon>Dreissenidae</taxon>
        <taxon>Dreissena</taxon>
    </lineage>
</organism>
<gene>
    <name evidence="1" type="ORF">DPMN_149391</name>
    <name evidence="2" type="ORF">DPMN_149412</name>
</gene>
<comment type="caution">
    <text evidence="2">The sequence shown here is derived from an EMBL/GenBank/DDBJ whole genome shotgun (WGS) entry which is preliminary data.</text>
</comment>
<dbReference type="EMBL" id="JAIWYP010000007">
    <property type="protein sequence ID" value="KAH3795830.1"/>
    <property type="molecule type" value="Genomic_DNA"/>
</dbReference>
<accession>A0A9D4FBP8</accession>
<name>A0A9D4FBP8_DREPO</name>
<evidence type="ECO:0000313" key="1">
    <source>
        <dbReference type="EMBL" id="KAH3795830.1"/>
    </source>
</evidence>
<dbReference type="EMBL" id="JAIWYP010000007">
    <property type="protein sequence ID" value="KAH3795850.1"/>
    <property type="molecule type" value="Genomic_DNA"/>
</dbReference>
<reference evidence="2" key="1">
    <citation type="journal article" date="2019" name="bioRxiv">
        <title>The Genome of the Zebra Mussel, Dreissena polymorpha: A Resource for Invasive Species Research.</title>
        <authorList>
            <person name="McCartney M.A."/>
            <person name="Auch B."/>
            <person name="Kono T."/>
            <person name="Mallez S."/>
            <person name="Zhang Y."/>
            <person name="Obille A."/>
            <person name="Becker A."/>
            <person name="Abrahante J.E."/>
            <person name="Garbe J."/>
            <person name="Badalamenti J.P."/>
            <person name="Herman A."/>
            <person name="Mangelson H."/>
            <person name="Liachko I."/>
            <person name="Sullivan S."/>
            <person name="Sone E.D."/>
            <person name="Koren S."/>
            <person name="Silverstein K.A.T."/>
            <person name="Beckman K.B."/>
            <person name="Gohl D.M."/>
        </authorList>
    </citation>
    <scope>NUCLEOTIDE SEQUENCE</scope>
    <source>
        <strain evidence="2">Duluth1</strain>
        <tissue evidence="2">Whole animal</tissue>
    </source>
</reference>
<dbReference type="AlphaFoldDB" id="A0A9D4FBP8"/>